<evidence type="ECO:0000256" key="1">
    <source>
        <dbReference type="SAM" id="MobiDB-lite"/>
    </source>
</evidence>
<feature type="compositionally biased region" description="Basic residues" evidence="1">
    <location>
        <begin position="91"/>
        <end position="100"/>
    </location>
</feature>
<evidence type="ECO:0000313" key="3">
    <source>
        <dbReference type="Proteomes" id="UP000027138"/>
    </source>
</evidence>
<feature type="region of interest" description="Disordered" evidence="1">
    <location>
        <begin position="80"/>
        <end position="100"/>
    </location>
</feature>
<sequence>MEELHYTEKLTRDIHTEKEKLSFLCPQICYYELQCAMVQKENHEMKLIVEALQNERAQKEAEFQALKEELEKLKLLQQENKRKSLSSGLSTKKKFKSLQI</sequence>
<gene>
    <name evidence="2" type="ORF">JCGZ_00439</name>
</gene>
<dbReference type="AlphaFoldDB" id="A0A067JG85"/>
<proteinExistence type="predicted"/>
<dbReference type="OrthoDB" id="552661at2759"/>
<reference evidence="2 3" key="1">
    <citation type="journal article" date="2014" name="PLoS ONE">
        <title>Global Analysis of Gene Expression Profiles in Physic Nut (Jatropha curcas L.) Seedlings Exposed to Salt Stress.</title>
        <authorList>
            <person name="Zhang L."/>
            <person name="Zhang C."/>
            <person name="Wu P."/>
            <person name="Chen Y."/>
            <person name="Li M."/>
            <person name="Jiang H."/>
            <person name="Wu G."/>
        </authorList>
    </citation>
    <scope>NUCLEOTIDE SEQUENCE [LARGE SCALE GENOMIC DNA]</scope>
    <source>
        <strain evidence="3">cv. GZQX0401</strain>
        <tissue evidence="2">Young leaves</tissue>
    </source>
</reference>
<dbReference type="EMBL" id="KK915374">
    <property type="protein sequence ID" value="KDP22852.1"/>
    <property type="molecule type" value="Genomic_DNA"/>
</dbReference>
<keyword evidence="3" id="KW-1185">Reference proteome</keyword>
<protein>
    <submittedName>
        <fullName evidence="2">Uncharacterized protein</fullName>
    </submittedName>
</protein>
<organism evidence="2 3">
    <name type="scientific">Jatropha curcas</name>
    <name type="common">Barbados nut</name>
    <dbReference type="NCBI Taxonomy" id="180498"/>
    <lineage>
        <taxon>Eukaryota</taxon>
        <taxon>Viridiplantae</taxon>
        <taxon>Streptophyta</taxon>
        <taxon>Embryophyta</taxon>
        <taxon>Tracheophyta</taxon>
        <taxon>Spermatophyta</taxon>
        <taxon>Magnoliopsida</taxon>
        <taxon>eudicotyledons</taxon>
        <taxon>Gunneridae</taxon>
        <taxon>Pentapetalae</taxon>
        <taxon>rosids</taxon>
        <taxon>fabids</taxon>
        <taxon>Malpighiales</taxon>
        <taxon>Euphorbiaceae</taxon>
        <taxon>Crotonoideae</taxon>
        <taxon>Jatropheae</taxon>
        <taxon>Jatropha</taxon>
    </lineage>
</organism>
<accession>A0A067JG85</accession>
<evidence type="ECO:0000313" key="2">
    <source>
        <dbReference type="EMBL" id="KDP22852.1"/>
    </source>
</evidence>
<name>A0A067JG85_JATCU</name>
<dbReference type="Proteomes" id="UP000027138">
    <property type="component" value="Unassembled WGS sequence"/>
</dbReference>